<protein>
    <submittedName>
        <fullName evidence="16">High mobility group protein B2</fullName>
    </submittedName>
</protein>
<gene>
    <name evidence="16" type="ORF">TREES_T100017522</name>
</gene>
<dbReference type="InterPro" id="IPR009071">
    <property type="entry name" value="HMG_box_dom"/>
</dbReference>
<evidence type="ECO:0000256" key="6">
    <source>
        <dbReference type="ARBA" id="ARBA00022859"/>
    </source>
</evidence>
<dbReference type="InParanoid" id="L9LDH8"/>
<accession>L9LDH8</accession>
<evidence type="ECO:0000256" key="12">
    <source>
        <dbReference type="ARBA" id="ARBA00046830"/>
    </source>
</evidence>
<keyword evidence="5" id="KW-0399">Innate immunity</keyword>
<dbReference type="GO" id="GO:0006357">
    <property type="term" value="P:regulation of transcription by RNA polymerase II"/>
    <property type="evidence" value="ECO:0007669"/>
    <property type="project" value="TreeGrafter"/>
</dbReference>
<evidence type="ECO:0000256" key="2">
    <source>
        <dbReference type="ARBA" id="ARBA00004613"/>
    </source>
</evidence>
<dbReference type="GO" id="GO:0005576">
    <property type="term" value="C:extracellular region"/>
    <property type="evidence" value="ECO:0007669"/>
    <property type="project" value="UniProtKB-SubCell"/>
</dbReference>
<dbReference type="Pfam" id="PF09011">
    <property type="entry name" value="HMG_box_2"/>
    <property type="match status" value="1"/>
</dbReference>
<feature type="DNA-binding region" description="HMG box" evidence="13">
    <location>
        <begin position="91"/>
        <end position="159"/>
    </location>
</feature>
<keyword evidence="13" id="KW-0539">Nucleus</keyword>
<feature type="region of interest" description="Disordered" evidence="14">
    <location>
        <begin position="1"/>
        <end position="31"/>
    </location>
</feature>
<keyword evidence="11" id="KW-0395">Inflammatory response</keyword>
<evidence type="ECO:0000256" key="4">
    <source>
        <dbReference type="ARBA" id="ARBA00022525"/>
    </source>
</evidence>
<evidence type="ECO:0000259" key="15">
    <source>
        <dbReference type="PROSITE" id="PS50118"/>
    </source>
</evidence>
<feature type="region of interest" description="Disordered" evidence="14">
    <location>
        <begin position="56"/>
        <end position="94"/>
    </location>
</feature>
<reference evidence="17" key="2">
    <citation type="journal article" date="2013" name="Nat. Commun.">
        <title>Genome of the Chinese tree shrew.</title>
        <authorList>
            <person name="Fan Y."/>
            <person name="Huang Z.Y."/>
            <person name="Cao C.C."/>
            <person name="Chen C.S."/>
            <person name="Chen Y.X."/>
            <person name="Fan D.D."/>
            <person name="He J."/>
            <person name="Hou H.L."/>
            <person name="Hu L."/>
            <person name="Hu X.T."/>
            <person name="Jiang X.T."/>
            <person name="Lai R."/>
            <person name="Lang Y.S."/>
            <person name="Liang B."/>
            <person name="Liao S.G."/>
            <person name="Mu D."/>
            <person name="Ma Y.Y."/>
            <person name="Niu Y.Y."/>
            <person name="Sun X.Q."/>
            <person name="Xia J.Q."/>
            <person name="Xiao J."/>
            <person name="Xiong Z.Q."/>
            <person name="Xu L."/>
            <person name="Yang L."/>
            <person name="Zhang Y."/>
            <person name="Zhao W."/>
            <person name="Zhao X.D."/>
            <person name="Zheng Y.T."/>
            <person name="Zhou J.M."/>
            <person name="Zhu Y.B."/>
            <person name="Zhang G.J."/>
            <person name="Wang J."/>
            <person name="Yao Y.G."/>
        </authorList>
    </citation>
    <scope>NUCLEOTIDE SEQUENCE [LARGE SCALE GENOMIC DNA]</scope>
</reference>
<dbReference type="CDD" id="cd21979">
    <property type="entry name" value="HMG-box_HMGB_rpt2"/>
    <property type="match status" value="1"/>
</dbReference>
<dbReference type="GO" id="GO:0003677">
    <property type="term" value="F:DNA binding"/>
    <property type="evidence" value="ECO:0007669"/>
    <property type="project" value="UniProtKB-UniRule"/>
</dbReference>
<evidence type="ECO:0000256" key="11">
    <source>
        <dbReference type="ARBA" id="ARBA00023198"/>
    </source>
</evidence>
<dbReference type="SMART" id="SM00398">
    <property type="entry name" value="HMG"/>
    <property type="match status" value="2"/>
</dbReference>
<proteinExistence type="predicted"/>
<feature type="domain" description="HMG box" evidence="15">
    <location>
        <begin position="91"/>
        <end position="159"/>
    </location>
</feature>
<keyword evidence="4" id="KW-0964">Secreted</keyword>
<dbReference type="AlphaFoldDB" id="L9LDH8"/>
<comment type="subunit">
    <text evidence="12">Interacts with POU2F2, POU2F1 and POU3F1. Component of the RAG complex composed of core components RAG1 and RAG2, and associated component HMGB1 or HMGB2. Component of the SET complex, composed of at least ANP32A, APEX1, HMGB2, NME1, SET and TREX1. Directly interacts with SET. Interacts with LEF1.</text>
</comment>
<evidence type="ECO:0000256" key="1">
    <source>
        <dbReference type="ARBA" id="ARBA00004496"/>
    </source>
</evidence>
<dbReference type="EMBL" id="KB320391">
    <property type="protein sequence ID" value="ELW72759.1"/>
    <property type="molecule type" value="Genomic_DNA"/>
</dbReference>
<name>L9LDH8_TUPCH</name>
<dbReference type="PANTHER" id="PTHR48112">
    <property type="entry name" value="HIGH MOBILITY GROUP PROTEIN DSP1"/>
    <property type="match status" value="1"/>
</dbReference>
<keyword evidence="7" id="KW-0558">Oxidation</keyword>
<dbReference type="GO" id="GO:0006310">
    <property type="term" value="P:DNA recombination"/>
    <property type="evidence" value="ECO:0007669"/>
    <property type="project" value="UniProtKB-KW"/>
</dbReference>
<evidence type="ECO:0000256" key="13">
    <source>
        <dbReference type="PROSITE-ProRule" id="PRU00267"/>
    </source>
</evidence>
<dbReference type="SUPFAM" id="SSF47095">
    <property type="entry name" value="HMG-box"/>
    <property type="match status" value="2"/>
</dbReference>
<keyword evidence="6" id="KW-0391">Immunity</keyword>
<keyword evidence="10" id="KW-0233">DNA recombination</keyword>
<evidence type="ECO:0000256" key="10">
    <source>
        <dbReference type="ARBA" id="ARBA00023172"/>
    </source>
</evidence>
<comment type="subcellular location">
    <subcellularLocation>
        <location evidence="1">Cytoplasm</location>
    </subcellularLocation>
    <subcellularLocation>
        <location evidence="2">Secreted</location>
    </subcellularLocation>
</comment>
<dbReference type="InterPro" id="IPR036910">
    <property type="entry name" value="HMG_box_dom_sf"/>
</dbReference>
<sequence>MPAHLTRTLSHTEQLRGPQEEEHKRKHPDSSVNFAEFSKKYWERWKTMSAKGKLEFEDMAKCDKTHDDRKMKNYVPRKGDKKGKKKDPNALKRPPSAFFLFCSGHLLKIKSEHPGLSIGNTAKKMGEMWSEQSAKEKRPCEQKAAKLTEKYEIRLRTVPRAKVTQERRALAGQQT</sequence>
<keyword evidence="17" id="KW-1185">Reference proteome</keyword>
<evidence type="ECO:0000256" key="3">
    <source>
        <dbReference type="ARBA" id="ARBA00022490"/>
    </source>
</evidence>
<dbReference type="GO" id="GO:0005737">
    <property type="term" value="C:cytoplasm"/>
    <property type="evidence" value="ECO:0007669"/>
    <property type="project" value="UniProtKB-SubCell"/>
</dbReference>
<dbReference type="PRINTS" id="PR00886">
    <property type="entry name" value="HIGHMOBLTY12"/>
</dbReference>
<dbReference type="Proteomes" id="UP000011518">
    <property type="component" value="Unassembled WGS sequence"/>
</dbReference>
<dbReference type="InterPro" id="IPR050342">
    <property type="entry name" value="HMGB"/>
</dbReference>
<evidence type="ECO:0000256" key="9">
    <source>
        <dbReference type="ARBA" id="ARBA00023157"/>
    </source>
</evidence>
<evidence type="ECO:0000256" key="7">
    <source>
        <dbReference type="ARBA" id="ARBA00023097"/>
    </source>
</evidence>
<dbReference type="GO" id="GO:0045087">
    <property type="term" value="P:innate immune response"/>
    <property type="evidence" value="ECO:0007669"/>
    <property type="project" value="UniProtKB-KW"/>
</dbReference>
<keyword evidence="8 13" id="KW-0238">DNA-binding</keyword>
<dbReference type="PANTHER" id="PTHR48112:SF3">
    <property type="entry name" value="HIGH MOBILITY GROUP PROTEIN B2"/>
    <property type="match status" value="1"/>
</dbReference>
<evidence type="ECO:0000256" key="14">
    <source>
        <dbReference type="SAM" id="MobiDB-lite"/>
    </source>
</evidence>
<keyword evidence="3" id="KW-0963">Cytoplasm</keyword>
<evidence type="ECO:0000313" key="16">
    <source>
        <dbReference type="EMBL" id="ELW72759.1"/>
    </source>
</evidence>
<feature type="domain" description="HMG box" evidence="15">
    <location>
        <begin position="1"/>
        <end position="75"/>
    </location>
</feature>
<dbReference type="PROSITE" id="PS50118">
    <property type="entry name" value="HMG_BOX_2"/>
    <property type="match status" value="2"/>
</dbReference>
<reference evidence="17" key="1">
    <citation type="submission" date="2012-07" db="EMBL/GenBank/DDBJ databases">
        <title>Genome of the Chinese tree shrew, a rising model animal genetically related to primates.</title>
        <authorList>
            <person name="Zhang G."/>
            <person name="Fan Y."/>
            <person name="Yao Y."/>
            <person name="Huang Z."/>
        </authorList>
    </citation>
    <scope>NUCLEOTIDE SEQUENCE [LARGE SCALE GENOMIC DNA]</scope>
</reference>
<keyword evidence="9" id="KW-1015">Disulfide bond</keyword>
<feature type="DNA-binding region" description="HMG box" evidence="13">
    <location>
        <begin position="1"/>
        <end position="75"/>
    </location>
</feature>
<dbReference type="Gene3D" id="1.10.30.10">
    <property type="entry name" value="High mobility group box domain"/>
    <property type="match status" value="2"/>
</dbReference>
<evidence type="ECO:0000313" key="17">
    <source>
        <dbReference type="Proteomes" id="UP000011518"/>
    </source>
</evidence>
<dbReference type="GO" id="GO:0006954">
    <property type="term" value="P:inflammatory response"/>
    <property type="evidence" value="ECO:0007669"/>
    <property type="project" value="UniProtKB-KW"/>
</dbReference>
<organism evidence="16 17">
    <name type="scientific">Tupaia chinensis</name>
    <name type="common">Chinese tree shrew</name>
    <name type="synonym">Tupaia belangeri chinensis</name>
    <dbReference type="NCBI Taxonomy" id="246437"/>
    <lineage>
        <taxon>Eukaryota</taxon>
        <taxon>Metazoa</taxon>
        <taxon>Chordata</taxon>
        <taxon>Craniata</taxon>
        <taxon>Vertebrata</taxon>
        <taxon>Euteleostomi</taxon>
        <taxon>Mammalia</taxon>
        <taxon>Eutheria</taxon>
        <taxon>Euarchontoglires</taxon>
        <taxon>Scandentia</taxon>
        <taxon>Tupaiidae</taxon>
        <taxon>Tupaia</taxon>
    </lineage>
</organism>
<evidence type="ECO:0000256" key="8">
    <source>
        <dbReference type="ARBA" id="ARBA00023125"/>
    </source>
</evidence>
<dbReference type="Pfam" id="PF00505">
    <property type="entry name" value="HMG_box"/>
    <property type="match status" value="1"/>
</dbReference>
<dbReference type="GO" id="GO:0005634">
    <property type="term" value="C:nucleus"/>
    <property type="evidence" value="ECO:0007669"/>
    <property type="project" value="UniProtKB-UniRule"/>
</dbReference>
<feature type="compositionally biased region" description="Basic and acidic residues" evidence="14">
    <location>
        <begin position="56"/>
        <end position="71"/>
    </location>
</feature>
<evidence type="ECO:0000256" key="5">
    <source>
        <dbReference type="ARBA" id="ARBA00022588"/>
    </source>
</evidence>